<name>A0A542E7P1_9ACTN</name>
<dbReference type="EMBL" id="VFMM01000002">
    <property type="protein sequence ID" value="TQJ11334.1"/>
    <property type="molecule type" value="Genomic_DNA"/>
</dbReference>
<protein>
    <submittedName>
        <fullName evidence="2">Putative membrane protein</fullName>
    </submittedName>
</protein>
<feature type="transmembrane region" description="Helical" evidence="1">
    <location>
        <begin position="6"/>
        <end position="23"/>
    </location>
</feature>
<dbReference type="Proteomes" id="UP000316298">
    <property type="component" value="Unassembled WGS sequence"/>
</dbReference>
<keyword evidence="1" id="KW-0472">Membrane</keyword>
<evidence type="ECO:0000313" key="3">
    <source>
        <dbReference type="Proteomes" id="UP000316298"/>
    </source>
</evidence>
<feature type="transmembrane region" description="Helical" evidence="1">
    <location>
        <begin position="300"/>
        <end position="322"/>
    </location>
</feature>
<feature type="transmembrane region" description="Helical" evidence="1">
    <location>
        <begin position="58"/>
        <end position="76"/>
    </location>
</feature>
<gene>
    <name evidence="2" type="ORF">FB475_4246</name>
</gene>
<comment type="caution">
    <text evidence="2">The sequence shown here is derived from an EMBL/GenBank/DDBJ whole genome shotgun (WGS) entry which is preliminary data.</text>
</comment>
<evidence type="ECO:0000256" key="1">
    <source>
        <dbReference type="SAM" id="Phobius"/>
    </source>
</evidence>
<keyword evidence="1" id="KW-0812">Transmembrane</keyword>
<feature type="transmembrane region" description="Helical" evidence="1">
    <location>
        <begin position="97"/>
        <end position="118"/>
    </location>
</feature>
<dbReference type="AlphaFoldDB" id="A0A542E7P1"/>
<feature type="transmembrane region" description="Helical" evidence="1">
    <location>
        <begin position="260"/>
        <end position="280"/>
    </location>
</feature>
<dbReference type="OrthoDB" id="1689651at2"/>
<sequence>MIKVEWFYWLCGLLFVLIALQVVNDRGNPKRLGSAAFWGLLGLSFGYGTFVVHKQAPAWVLGIAVIVIAVLAGFGFPTRGQERTTTPAEREHFANKFGNKLFLPALVIPVVAAIFGAWLAKVELGNGKPLLETGSATIIGLGVASILALIVGMVLFRPKSLAAPLHEGRRLLEHIGWAAILPQMLATLGLLFTASGVGKAVGHVTNHLIPKGSLIAAVALYCIGMAIFTIIMGNAFAAFPVMTAAVGWPLLVQQFHGTPAVVFAIGMLAGFCGTLCTPMAANFNLVPAALLEMKDQYGPIKAQIPTAIPLLACNIVLMYVFAF</sequence>
<feature type="transmembrane region" description="Helical" evidence="1">
    <location>
        <begin position="177"/>
        <end position="198"/>
    </location>
</feature>
<feature type="transmembrane region" description="Helical" evidence="1">
    <location>
        <begin position="138"/>
        <end position="156"/>
    </location>
</feature>
<keyword evidence="1" id="KW-1133">Transmembrane helix</keyword>
<feature type="transmembrane region" description="Helical" evidence="1">
    <location>
        <begin position="218"/>
        <end position="248"/>
    </location>
</feature>
<proteinExistence type="predicted"/>
<accession>A0A542E7P1</accession>
<feature type="transmembrane region" description="Helical" evidence="1">
    <location>
        <begin position="35"/>
        <end position="52"/>
    </location>
</feature>
<organism evidence="2 3">
    <name type="scientific">Kribbella jejuensis</name>
    <dbReference type="NCBI Taxonomy" id="236068"/>
    <lineage>
        <taxon>Bacteria</taxon>
        <taxon>Bacillati</taxon>
        <taxon>Actinomycetota</taxon>
        <taxon>Actinomycetes</taxon>
        <taxon>Propionibacteriales</taxon>
        <taxon>Kribbellaceae</taxon>
        <taxon>Kribbella</taxon>
    </lineage>
</organism>
<dbReference type="Pfam" id="PF06166">
    <property type="entry name" value="DUF979"/>
    <property type="match status" value="1"/>
</dbReference>
<reference evidence="2 3" key="1">
    <citation type="submission" date="2019-06" db="EMBL/GenBank/DDBJ databases">
        <title>Sequencing the genomes of 1000 actinobacteria strains.</title>
        <authorList>
            <person name="Klenk H.-P."/>
        </authorList>
    </citation>
    <scope>NUCLEOTIDE SEQUENCE [LARGE SCALE GENOMIC DNA]</scope>
    <source>
        <strain evidence="2 3">DSM 17305</strain>
    </source>
</reference>
<keyword evidence="3" id="KW-1185">Reference proteome</keyword>
<dbReference type="InterPro" id="IPR009323">
    <property type="entry name" value="DUF979"/>
</dbReference>
<evidence type="ECO:0000313" key="2">
    <source>
        <dbReference type="EMBL" id="TQJ11334.1"/>
    </source>
</evidence>
<dbReference type="RefSeq" id="WP_141858292.1">
    <property type="nucleotide sequence ID" value="NZ_BAAAKA010000025.1"/>
</dbReference>